<dbReference type="PATRIC" id="fig|1339315.3.peg.1211"/>
<protein>
    <submittedName>
        <fullName evidence="2">L,D-transpeptidase catalytic domain protein</fullName>
    </submittedName>
</protein>
<dbReference type="EMBL" id="JGCY01000224">
    <property type="protein sequence ID" value="EXY75796.1"/>
    <property type="molecule type" value="Genomic_DNA"/>
</dbReference>
<feature type="chain" id="PRO_5001476801" evidence="1">
    <location>
        <begin position="25"/>
        <end position="242"/>
    </location>
</feature>
<dbReference type="Proteomes" id="UP000020529">
    <property type="component" value="Unassembled WGS sequence"/>
</dbReference>
<sequence>MQKVFLFLLLFLLPLAEVPNHAPASEPVSVASTPETDEIDQLFDDMQLDGIVSYTAFRQAVTGYRKIEQKSKSIMTLIDFSKPSTEKRLYVLDMKNKKLLYTSVVSHGKNSGGNYATSFSNKNGSYKSSLGFYLTENTYQGRNGYSLVLNGLEKGINDQAKQRAIVMHGAAYANPNITASAGRLGRSLGCPALPQALAKPIIDTIKKGSVLFIYANNKDYLANSTFLSPRQTEYLSWAQPAN</sequence>
<dbReference type="PANTHER" id="PTHR38477:SF1">
    <property type="entry name" value="MUREIN L,D-TRANSPEPTIDASE CATALYTIC DOMAIN FAMILY PROTEIN"/>
    <property type="match status" value="1"/>
</dbReference>
<keyword evidence="1" id="KW-0732">Signal</keyword>
<dbReference type="InterPro" id="IPR032676">
    <property type="entry name" value="YkuD_2"/>
</dbReference>
<dbReference type="Pfam" id="PF13645">
    <property type="entry name" value="YkuD_2"/>
    <property type="match status" value="1"/>
</dbReference>
<dbReference type="AlphaFoldDB" id="A0A015TY39"/>
<dbReference type="RefSeq" id="WP_008769312.1">
    <property type="nucleotide sequence ID" value="NZ_JGCY01000224.1"/>
</dbReference>
<proteinExistence type="predicted"/>
<evidence type="ECO:0000313" key="3">
    <source>
        <dbReference type="Proteomes" id="UP000020529"/>
    </source>
</evidence>
<comment type="caution">
    <text evidence="2">The sequence shown here is derived from an EMBL/GenBank/DDBJ whole genome shotgun (WGS) entry which is preliminary data.</text>
</comment>
<name>A0A015TY39_BACFG</name>
<dbReference type="PANTHER" id="PTHR38477">
    <property type="entry name" value="HYPOTHETICAL EXPORTED PROTEIN"/>
    <property type="match status" value="1"/>
</dbReference>
<evidence type="ECO:0000256" key="1">
    <source>
        <dbReference type="SAM" id="SignalP"/>
    </source>
</evidence>
<reference evidence="2 3" key="1">
    <citation type="submission" date="2014-02" db="EMBL/GenBank/DDBJ databases">
        <authorList>
            <person name="Sears C."/>
            <person name="Carroll K."/>
            <person name="Sack B.R."/>
            <person name="Qadri F."/>
            <person name="Myers L.L."/>
            <person name="Chung G.-T."/>
            <person name="Escheverria P."/>
            <person name="Fraser C.M."/>
            <person name="Sadzewicz L."/>
            <person name="Shefchek K.A."/>
            <person name="Tallon L."/>
            <person name="Das S.P."/>
            <person name="Daugherty S."/>
            <person name="Mongodin E.F."/>
        </authorList>
    </citation>
    <scope>NUCLEOTIDE SEQUENCE [LARGE SCALE GENOMIC DNA]</scope>
    <source>
        <strain evidence="3">3988T(B)14</strain>
    </source>
</reference>
<gene>
    <name evidence="2" type="ORF">M124_0396</name>
</gene>
<evidence type="ECO:0000313" key="2">
    <source>
        <dbReference type="EMBL" id="EXY75796.1"/>
    </source>
</evidence>
<organism evidence="2 3">
    <name type="scientific">Bacteroides fragilis str. 3988T(B)14</name>
    <dbReference type="NCBI Taxonomy" id="1339315"/>
    <lineage>
        <taxon>Bacteria</taxon>
        <taxon>Pseudomonadati</taxon>
        <taxon>Bacteroidota</taxon>
        <taxon>Bacteroidia</taxon>
        <taxon>Bacteroidales</taxon>
        <taxon>Bacteroidaceae</taxon>
        <taxon>Bacteroides</taxon>
    </lineage>
</organism>
<feature type="signal peptide" evidence="1">
    <location>
        <begin position="1"/>
        <end position="24"/>
    </location>
</feature>
<accession>A0A015TY39</accession>